<comment type="caution">
    <text evidence="2">The sequence shown here is derived from an EMBL/GenBank/DDBJ whole genome shotgun (WGS) entry which is preliminary data.</text>
</comment>
<dbReference type="Proteomes" id="UP001189429">
    <property type="component" value="Unassembled WGS sequence"/>
</dbReference>
<feature type="region of interest" description="Disordered" evidence="1">
    <location>
        <begin position="1"/>
        <end position="25"/>
    </location>
</feature>
<dbReference type="EMBL" id="CAUYUJ010004413">
    <property type="protein sequence ID" value="CAK0809450.1"/>
    <property type="molecule type" value="Genomic_DNA"/>
</dbReference>
<evidence type="ECO:0000256" key="1">
    <source>
        <dbReference type="SAM" id="MobiDB-lite"/>
    </source>
</evidence>
<reference evidence="2" key="1">
    <citation type="submission" date="2023-10" db="EMBL/GenBank/DDBJ databases">
        <authorList>
            <person name="Chen Y."/>
            <person name="Shah S."/>
            <person name="Dougan E. K."/>
            <person name="Thang M."/>
            <person name="Chan C."/>
        </authorList>
    </citation>
    <scope>NUCLEOTIDE SEQUENCE [LARGE SCALE GENOMIC DNA]</scope>
</reference>
<accession>A0ABN9QU34</accession>
<evidence type="ECO:0008006" key="4">
    <source>
        <dbReference type="Google" id="ProtNLM"/>
    </source>
</evidence>
<organism evidence="2 3">
    <name type="scientific">Prorocentrum cordatum</name>
    <dbReference type="NCBI Taxonomy" id="2364126"/>
    <lineage>
        <taxon>Eukaryota</taxon>
        <taxon>Sar</taxon>
        <taxon>Alveolata</taxon>
        <taxon>Dinophyceae</taxon>
        <taxon>Prorocentrales</taxon>
        <taxon>Prorocentraceae</taxon>
        <taxon>Prorocentrum</taxon>
    </lineage>
</organism>
<proteinExistence type="predicted"/>
<keyword evidence="3" id="KW-1185">Reference proteome</keyword>
<name>A0ABN9QU34_9DINO</name>
<sequence length="265" mass="27727">GTSIAPRGRRRPPSPRPPPSRSCGQAPLTELSCARAGPLCRHGSPITAVGLLWLAGGRPAGAVKAADAGILEQSGPGVEAPVDDQTFTSPAGRGDPRLQNIHGQSFDLMLPGRHTLLHIPRGASARGTLLRVAARAKRIGHRCTDMYFRELNITGSWAEAKRPGGFRFAIEAGGEVESSWMSFGEISLKVIHGRTNDGTEYLNFFTKHLGRTGLAIGGLLGEDDHELESAPEPGCKHQVSLLGGFGGGSEDALAGSGSSGRASLD</sequence>
<evidence type="ECO:0000313" key="3">
    <source>
        <dbReference type="Proteomes" id="UP001189429"/>
    </source>
</evidence>
<protein>
    <recommendedName>
        <fullName evidence="4">Jacalin-type lectin domain-containing protein</fullName>
    </recommendedName>
</protein>
<evidence type="ECO:0000313" key="2">
    <source>
        <dbReference type="EMBL" id="CAK0809450.1"/>
    </source>
</evidence>
<feature type="non-terminal residue" evidence="2">
    <location>
        <position position="1"/>
    </location>
</feature>
<gene>
    <name evidence="2" type="ORF">PCOR1329_LOCUS14698</name>
</gene>